<dbReference type="AlphaFoldDB" id="A0A318ELU4"/>
<evidence type="ECO:0000313" key="1">
    <source>
        <dbReference type="EMBL" id="PXV90237.1"/>
    </source>
</evidence>
<protein>
    <submittedName>
        <fullName evidence="1">Uncharacterized protein</fullName>
    </submittedName>
</protein>
<evidence type="ECO:0000313" key="2">
    <source>
        <dbReference type="Proteomes" id="UP000247523"/>
    </source>
</evidence>
<reference evidence="1 2" key="1">
    <citation type="submission" date="2018-05" db="EMBL/GenBank/DDBJ databases">
        <title>Genomic Encyclopedia of Type Strains, Phase IV (KMG-IV): sequencing the most valuable type-strain genomes for metagenomic binning, comparative biology and taxonomic classification.</title>
        <authorList>
            <person name="Goeker M."/>
        </authorList>
    </citation>
    <scope>NUCLEOTIDE SEQUENCE [LARGE SCALE GENOMIC DNA]</scope>
    <source>
        <strain evidence="1 2">DSM 28816</strain>
    </source>
</reference>
<proteinExistence type="predicted"/>
<accession>A0A318ELU4</accession>
<name>A0A318ELU4_9FIRM</name>
<comment type="caution">
    <text evidence="1">The sequence shown here is derived from an EMBL/GenBank/DDBJ whole genome shotgun (WGS) entry which is preliminary data.</text>
</comment>
<organism evidence="1 2">
    <name type="scientific">Lachnotalea glycerini</name>
    <dbReference type="NCBI Taxonomy" id="1763509"/>
    <lineage>
        <taxon>Bacteria</taxon>
        <taxon>Bacillati</taxon>
        <taxon>Bacillota</taxon>
        <taxon>Clostridia</taxon>
        <taxon>Lachnospirales</taxon>
        <taxon>Lachnospiraceae</taxon>
        <taxon>Lachnotalea</taxon>
    </lineage>
</organism>
<sequence length="82" mass="9235">MQCLLIVLSSQTHDGFSNSLLRMAVKKSITDSIKVSTEQASSNVEVADESYIHALHSIIGKMKPSHLKRMYKLATYLYIYAE</sequence>
<gene>
    <name evidence="1" type="ORF">C8E03_105145</name>
</gene>
<dbReference type="EMBL" id="QICS01000005">
    <property type="protein sequence ID" value="PXV90237.1"/>
    <property type="molecule type" value="Genomic_DNA"/>
</dbReference>
<dbReference type="Proteomes" id="UP000247523">
    <property type="component" value="Unassembled WGS sequence"/>
</dbReference>